<evidence type="ECO:0000256" key="1">
    <source>
        <dbReference type="ARBA" id="ARBA00023125"/>
    </source>
</evidence>
<organism evidence="5 6">
    <name type="scientific">Croceicoccus pelagius</name>
    <dbReference type="NCBI Taxonomy" id="1703341"/>
    <lineage>
        <taxon>Bacteria</taxon>
        <taxon>Pseudomonadati</taxon>
        <taxon>Pseudomonadota</taxon>
        <taxon>Alphaproteobacteria</taxon>
        <taxon>Sphingomonadales</taxon>
        <taxon>Erythrobacteraceae</taxon>
        <taxon>Croceicoccus</taxon>
    </lineage>
</organism>
<evidence type="ECO:0000313" key="5">
    <source>
        <dbReference type="EMBL" id="GGD34084.1"/>
    </source>
</evidence>
<dbReference type="SUPFAM" id="SSF48498">
    <property type="entry name" value="Tetracyclin repressor-like, C-terminal domain"/>
    <property type="match status" value="1"/>
</dbReference>
<protein>
    <recommendedName>
        <fullName evidence="4">HTH tetR-type domain-containing protein</fullName>
    </recommendedName>
</protein>
<dbReference type="PANTHER" id="PTHR30055:SF226">
    <property type="entry name" value="HTH-TYPE TRANSCRIPTIONAL REGULATOR PKSA"/>
    <property type="match status" value="1"/>
</dbReference>
<dbReference type="Gene3D" id="1.10.357.10">
    <property type="entry name" value="Tetracycline Repressor, domain 2"/>
    <property type="match status" value="1"/>
</dbReference>
<dbReference type="PROSITE" id="PS50977">
    <property type="entry name" value="HTH_TETR_2"/>
    <property type="match status" value="1"/>
</dbReference>
<evidence type="ECO:0000259" key="4">
    <source>
        <dbReference type="PROSITE" id="PS50977"/>
    </source>
</evidence>
<feature type="domain" description="HTH tetR-type" evidence="4">
    <location>
        <begin position="19"/>
        <end position="79"/>
    </location>
</feature>
<sequence length="198" mass="21933">MDIMSRGPRKGAKSQGDTATREAEVVAAAAELFARDGYAGTSIRDIGEKVGLLGGSLYYYIRSKEALFVRIHDDALQTAEDRIRAAIEGVTDPNARLATACRTLLAIQLDPNSLTTPLMNDFRSVPGNVREQLVERRDAFEDLFRDLVREASLPAGVDREVYRILLLTTLNSAASWYRPGRLSLDEVAQQILRTYSIT</sequence>
<reference evidence="5 6" key="1">
    <citation type="journal article" date="2014" name="Int. J. Syst. Evol. Microbiol.">
        <title>Complete genome sequence of Corynebacterium casei LMG S-19264T (=DSM 44701T), isolated from a smear-ripened cheese.</title>
        <authorList>
            <consortium name="US DOE Joint Genome Institute (JGI-PGF)"/>
            <person name="Walter F."/>
            <person name="Albersmeier A."/>
            <person name="Kalinowski J."/>
            <person name="Ruckert C."/>
        </authorList>
    </citation>
    <scope>NUCLEOTIDE SEQUENCE [LARGE SCALE GENOMIC DNA]</scope>
    <source>
        <strain evidence="5 6">CGMCC 1.15358</strain>
    </source>
</reference>
<dbReference type="InterPro" id="IPR050109">
    <property type="entry name" value="HTH-type_TetR-like_transc_reg"/>
</dbReference>
<dbReference type="Proteomes" id="UP000598997">
    <property type="component" value="Unassembled WGS sequence"/>
</dbReference>
<dbReference type="InterPro" id="IPR001647">
    <property type="entry name" value="HTH_TetR"/>
</dbReference>
<name>A0A916Y7B8_9SPHN</name>
<dbReference type="InterPro" id="IPR009057">
    <property type="entry name" value="Homeodomain-like_sf"/>
</dbReference>
<feature type="DNA-binding region" description="H-T-H motif" evidence="2">
    <location>
        <begin position="42"/>
        <end position="61"/>
    </location>
</feature>
<keyword evidence="1 2" id="KW-0238">DNA-binding</keyword>
<gene>
    <name evidence="5" type="ORF">GCM10010989_05330</name>
</gene>
<proteinExistence type="predicted"/>
<accession>A0A916Y7B8</accession>
<comment type="caution">
    <text evidence="5">The sequence shown here is derived from an EMBL/GenBank/DDBJ whole genome shotgun (WGS) entry which is preliminary data.</text>
</comment>
<dbReference type="EMBL" id="BMIO01000001">
    <property type="protein sequence ID" value="GGD34084.1"/>
    <property type="molecule type" value="Genomic_DNA"/>
</dbReference>
<evidence type="ECO:0000256" key="3">
    <source>
        <dbReference type="SAM" id="MobiDB-lite"/>
    </source>
</evidence>
<dbReference type="GO" id="GO:0003700">
    <property type="term" value="F:DNA-binding transcription factor activity"/>
    <property type="evidence" value="ECO:0007669"/>
    <property type="project" value="TreeGrafter"/>
</dbReference>
<keyword evidence="6" id="KW-1185">Reference proteome</keyword>
<dbReference type="InterPro" id="IPR036271">
    <property type="entry name" value="Tet_transcr_reg_TetR-rel_C_sf"/>
</dbReference>
<dbReference type="InterPro" id="IPR041490">
    <property type="entry name" value="KstR2_TetR_C"/>
</dbReference>
<dbReference type="GO" id="GO:0000976">
    <property type="term" value="F:transcription cis-regulatory region binding"/>
    <property type="evidence" value="ECO:0007669"/>
    <property type="project" value="TreeGrafter"/>
</dbReference>
<dbReference type="PRINTS" id="PR00455">
    <property type="entry name" value="HTHTETR"/>
</dbReference>
<dbReference type="Pfam" id="PF00440">
    <property type="entry name" value="TetR_N"/>
    <property type="match status" value="1"/>
</dbReference>
<dbReference type="PANTHER" id="PTHR30055">
    <property type="entry name" value="HTH-TYPE TRANSCRIPTIONAL REGULATOR RUTR"/>
    <property type="match status" value="1"/>
</dbReference>
<dbReference type="Gene3D" id="1.10.10.60">
    <property type="entry name" value="Homeodomain-like"/>
    <property type="match status" value="1"/>
</dbReference>
<feature type="region of interest" description="Disordered" evidence="3">
    <location>
        <begin position="1"/>
        <end position="20"/>
    </location>
</feature>
<dbReference type="Pfam" id="PF17932">
    <property type="entry name" value="TetR_C_24"/>
    <property type="match status" value="1"/>
</dbReference>
<dbReference type="AlphaFoldDB" id="A0A916Y7B8"/>
<evidence type="ECO:0000313" key="6">
    <source>
        <dbReference type="Proteomes" id="UP000598997"/>
    </source>
</evidence>
<evidence type="ECO:0000256" key="2">
    <source>
        <dbReference type="PROSITE-ProRule" id="PRU00335"/>
    </source>
</evidence>
<dbReference type="SUPFAM" id="SSF46689">
    <property type="entry name" value="Homeodomain-like"/>
    <property type="match status" value="1"/>
</dbReference>